<keyword evidence="1 2" id="KW-0694">RNA-binding</keyword>
<reference evidence="4 5" key="1">
    <citation type="journal article" date="2008" name="Nature">
        <title>The genome of the model beetle and pest Tribolium castaneum.</title>
        <authorList>
            <consortium name="Tribolium Genome Sequencing Consortium"/>
            <person name="Richards S."/>
            <person name="Gibbs R.A."/>
            <person name="Weinstock G.M."/>
            <person name="Brown S.J."/>
            <person name="Denell R."/>
            <person name="Beeman R.W."/>
            <person name="Gibbs R."/>
            <person name="Beeman R.W."/>
            <person name="Brown S.J."/>
            <person name="Bucher G."/>
            <person name="Friedrich M."/>
            <person name="Grimmelikhuijzen C.J."/>
            <person name="Klingler M."/>
            <person name="Lorenzen M."/>
            <person name="Richards S."/>
            <person name="Roth S."/>
            <person name="Schroder R."/>
            <person name="Tautz D."/>
            <person name="Zdobnov E.M."/>
            <person name="Muzny D."/>
            <person name="Gibbs R.A."/>
            <person name="Weinstock G.M."/>
            <person name="Attaway T."/>
            <person name="Bell S."/>
            <person name="Buhay C.J."/>
            <person name="Chandrabose M.N."/>
            <person name="Chavez D."/>
            <person name="Clerk-Blankenburg K.P."/>
            <person name="Cree A."/>
            <person name="Dao M."/>
            <person name="Davis C."/>
            <person name="Chacko J."/>
            <person name="Dinh H."/>
            <person name="Dugan-Rocha S."/>
            <person name="Fowler G."/>
            <person name="Garner T.T."/>
            <person name="Garnes J."/>
            <person name="Gnirke A."/>
            <person name="Hawes A."/>
            <person name="Hernandez J."/>
            <person name="Hines S."/>
            <person name="Holder M."/>
            <person name="Hume J."/>
            <person name="Jhangiani S.N."/>
            <person name="Joshi V."/>
            <person name="Khan Z.M."/>
            <person name="Jackson L."/>
            <person name="Kovar C."/>
            <person name="Kowis A."/>
            <person name="Lee S."/>
            <person name="Lewis L.R."/>
            <person name="Margolis J."/>
            <person name="Morgan M."/>
            <person name="Nazareth L.V."/>
            <person name="Nguyen N."/>
            <person name="Okwuonu G."/>
            <person name="Parker D."/>
            <person name="Richards S."/>
            <person name="Ruiz S.J."/>
            <person name="Santibanez J."/>
            <person name="Savard J."/>
            <person name="Scherer S.E."/>
            <person name="Schneider B."/>
            <person name="Sodergren E."/>
            <person name="Tautz D."/>
            <person name="Vattahil S."/>
            <person name="Villasana D."/>
            <person name="White C.S."/>
            <person name="Wright R."/>
            <person name="Park Y."/>
            <person name="Beeman R.W."/>
            <person name="Lord J."/>
            <person name="Oppert B."/>
            <person name="Lorenzen M."/>
            <person name="Brown S."/>
            <person name="Wang L."/>
            <person name="Savard J."/>
            <person name="Tautz D."/>
            <person name="Richards S."/>
            <person name="Weinstock G."/>
            <person name="Gibbs R.A."/>
            <person name="Liu Y."/>
            <person name="Worley K."/>
            <person name="Weinstock G."/>
            <person name="Elsik C.G."/>
            <person name="Reese J.T."/>
            <person name="Elhaik E."/>
            <person name="Landan G."/>
            <person name="Graur D."/>
            <person name="Arensburger P."/>
            <person name="Atkinson P."/>
            <person name="Beeman R.W."/>
            <person name="Beidler J."/>
            <person name="Brown S.J."/>
            <person name="Demuth J.P."/>
            <person name="Drury D.W."/>
            <person name="Du Y.Z."/>
            <person name="Fujiwara H."/>
            <person name="Lorenzen M."/>
            <person name="Maselli V."/>
            <person name="Osanai M."/>
            <person name="Park Y."/>
            <person name="Robertson H.M."/>
            <person name="Tu Z."/>
            <person name="Wang J.J."/>
            <person name="Wang S."/>
            <person name="Richards S."/>
            <person name="Song H."/>
            <person name="Zhang L."/>
            <person name="Sodergren E."/>
            <person name="Werner D."/>
            <person name="Stanke M."/>
            <person name="Morgenstern B."/>
            <person name="Solovyev V."/>
            <person name="Kosarev P."/>
            <person name="Brown G."/>
            <person name="Chen H.C."/>
            <person name="Ermolaeva O."/>
            <person name="Hlavina W."/>
            <person name="Kapustin Y."/>
            <person name="Kiryutin B."/>
            <person name="Kitts P."/>
            <person name="Maglott D."/>
            <person name="Pruitt K."/>
            <person name="Sapojnikov V."/>
            <person name="Souvorov A."/>
            <person name="Mackey A.J."/>
            <person name="Waterhouse R.M."/>
            <person name="Wyder S."/>
            <person name="Zdobnov E.M."/>
            <person name="Zdobnov E.M."/>
            <person name="Wyder S."/>
            <person name="Kriventseva E.V."/>
            <person name="Kadowaki T."/>
            <person name="Bork P."/>
            <person name="Aranda M."/>
            <person name="Bao R."/>
            <person name="Beermann A."/>
            <person name="Berns N."/>
            <person name="Bolognesi R."/>
            <person name="Bonneton F."/>
            <person name="Bopp D."/>
            <person name="Brown S.J."/>
            <person name="Bucher G."/>
            <person name="Butts T."/>
            <person name="Chaumot A."/>
            <person name="Denell R.E."/>
            <person name="Ferrier D.E."/>
            <person name="Friedrich M."/>
            <person name="Gordon C.M."/>
            <person name="Jindra M."/>
            <person name="Klingler M."/>
            <person name="Lan Q."/>
            <person name="Lattorff H.M."/>
            <person name="Laudet V."/>
            <person name="von Levetsow C."/>
            <person name="Liu Z."/>
            <person name="Lutz R."/>
            <person name="Lynch J.A."/>
            <person name="da Fonseca R.N."/>
            <person name="Posnien N."/>
            <person name="Reuter R."/>
            <person name="Roth S."/>
            <person name="Savard J."/>
            <person name="Schinko J.B."/>
            <person name="Schmitt C."/>
            <person name="Schoppmeier M."/>
            <person name="Schroder R."/>
            <person name="Shippy T.D."/>
            <person name="Simonnet F."/>
            <person name="Marques-Souza H."/>
            <person name="Tautz D."/>
            <person name="Tomoyasu Y."/>
            <person name="Trauner J."/>
            <person name="Van der Zee M."/>
            <person name="Vervoort M."/>
            <person name="Wittkopp N."/>
            <person name="Wimmer E.A."/>
            <person name="Yang X."/>
            <person name="Jones A.K."/>
            <person name="Sattelle D.B."/>
            <person name="Ebert P.R."/>
            <person name="Nelson D."/>
            <person name="Scott J.G."/>
            <person name="Beeman R.W."/>
            <person name="Muthukrishnan S."/>
            <person name="Kramer K.J."/>
            <person name="Arakane Y."/>
            <person name="Beeman R.W."/>
            <person name="Zhu Q."/>
            <person name="Hogenkamp D."/>
            <person name="Dixit R."/>
            <person name="Oppert B."/>
            <person name="Jiang H."/>
            <person name="Zou Z."/>
            <person name="Marshall J."/>
            <person name="Elpidina E."/>
            <person name="Vinokurov K."/>
            <person name="Oppert C."/>
            <person name="Zou Z."/>
            <person name="Evans J."/>
            <person name="Lu Z."/>
            <person name="Zhao P."/>
            <person name="Sumathipala N."/>
            <person name="Altincicek B."/>
            <person name="Vilcinskas A."/>
            <person name="Williams M."/>
            <person name="Hultmark D."/>
            <person name="Hetru C."/>
            <person name="Jiang H."/>
            <person name="Grimmelikhuijzen C.J."/>
            <person name="Hauser F."/>
            <person name="Cazzamali G."/>
            <person name="Williamson M."/>
            <person name="Park Y."/>
            <person name="Li B."/>
            <person name="Tanaka Y."/>
            <person name="Predel R."/>
            <person name="Neupert S."/>
            <person name="Schachtner J."/>
            <person name="Verleyen P."/>
            <person name="Raible F."/>
            <person name="Bork P."/>
            <person name="Friedrich M."/>
            <person name="Walden K.K."/>
            <person name="Robertson H.M."/>
            <person name="Angeli S."/>
            <person name="Foret S."/>
            <person name="Bucher G."/>
            <person name="Schuetz S."/>
            <person name="Maleszka R."/>
            <person name="Wimmer E.A."/>
            <person name="Beeman R.W."/>
            <person name="Lorenzen M."/>
            <person name="Tomoyasu Y."/>
            <person name="Miller S.C."/>
            <person name="Grossmann D."/>
            <person name="Bucher G."/>
        </authorList>
    </citation>
    <scope>NUCLEOTIDE SEQUENCE [LARGE SCALE GENOMIC DNA]</scope>
    <source>
        <strain evidence="4 5">Georgia GA2</strain>
    </source>
</reference>
<dbReference type="Pfam" id="PF00076">
    <property type="entry name" value="RRM_1"/>
    <property type="match status" value="1"/>
</dbReference>
<dbReference type="InterPro" id="IPR000504">
    <property type="entry name" value="RRM_dom"/>
</dbReference>
<dbReference type="STRING" id="7070.A0A139WND4"/>
<evidence type="ECO:0000256" key="1">
    <source>
        <dbReference type="ARBA" id="ARBA00022884"/>
    </source>
</evidence>
<gene>
    <name evidence="4" type="primary">AUGUSTUS-3.0.2_32241</name>
    <name evidence="4" type="ORF">TcasGA2_TC032241</name>
</gene>
<dbReference type="GO" id="GO:0005634">
    <property type="term" value="C:nucleus"/>
    <property type="evidence" value="ECO:0000318"/>
    <property type="project" value="GO_Central"/>
</dbReference>
<dbReference type="Proteomes" id="UP000007266">
    <property type="component" value="Linkage group 2"/>
</dbReference>
<evidence type="ECO:0000256" key="2">
    <source>
        <dbReference type="PROSITE-ProRule" id="PRU00176"/>
    </source>
</evidence>
<dbReference type="SUPFAM" id="SSF54928">
    <property type="entry name" value="RNA-binding domain, RBD"/>
    <property type="match status" value="1"/>
</dbReference>
<dbReference type="EMBL" id="KQ971312">
    <property type="protein sequence ID" value="KYB29403.1"/>
    <property type="molecule type" value="Genomic_DNA"/>
</dbReference>
<accession>A0A139WND4</accession>
<dbReference type="GO" id="GO:0003729">
    <property type="term" value="F:mRNA binding"/>
    <property type="evidence" value="ECO:0000318"/>
    <property type="project" value="GO_Central"/>
</dbReference>
<proteinExistence type="predicted"/>
<name>A0A139WND4_TRICA</name>
<dbReference type="PROSITE" id="PS50102">
    <property type="entry name" value="RRM"/>
    <property type="match status" value="1"/>
</dbReference>
<keyword evidence="5" id="KW-1185">Reference proteome</keyword>
<dbReference type="InParanoid" id="A0A139WND4"/>
<organism evidence="4 5">
    <name type="scientific">Tribolium castaneum</name>
    <name type="common">Red flour beetle</name>
    <dbReference type="NCBI Taxonomy" id="7070"/>
    <lineage>
        <taxon>Eukaryota</taxon>
        <taxon>Metazoa</taxon>
        <taxon>Ecdysozoa</taxon>
        <taxon>Arthropoda</taxon>
        <taxon>Hexapoda</taxon>
        <taxon>Insecta</taxon>
        <taxon>Pterygota</taxon>
        <taxon>Neoptera</taxon>
        <taxon>Endopterygota</taxon>
        <taxon>Coleoptera</taxon>
        <taxon>Polyphaga</taxon>
        <taxon>Cucujiformia</taxon>
        <taxon>Tenebrionidae</taxon>
        <taxon>Tenebrionidae incertae sedis</taxon>
        <taxon>Tribolium</taxon>
    </lineage>
</organism>
<dbReference type="SMART" id="SM00360">
    <property type="entry name" value="RRM"/>
    <property type="match status" value="1"/>
</dbReference>
<dbReference type="PANTHER" id="PTHR21245">
    <property type="entry name" value="HETEROGENEOUS NUCLEAR RIBONUCLEOPROTEIN"/>
    <property type="match status" value="1"/>
</dbReference>
<dbReference type="Gene3D" id="3.30.70.330">
    <property type="match status" value="2"/>
</dbReference>
<evidence type="ECO:0000259" key="3">
    <source>
        <dbReference type="PROSITE" id="PS50102"/>
    </source>
</evidence>
<evidence type="ECO:0000313" key="5">
    <source>
        <dbReference type="Proteomes" id="UP000007266"/>
    </source>
</evidence>
<sequence length="317" mass="35946">MTCQVVLRIELEQLTYKSPGIELKYRVFQIYGQKHVTLQNPDLHPEPMTEIFVAKIPRNIAIENLFKFFAQCGEIYQIRLLMDFSGSNRGKCFVQYLHAKASREAICCLHNEIIESGHRIVVKMSLNNNQLFLRSIPTVIPEEEVRQAIVNTIGEGLIGIIMKKSRTCERYYCFCTYRDHQFAIMAHKKSWPSLRIGNYLIDVHWAIPELLRYLDLLMSLQALMLRFLLGIRMDLLGLLSRISGRKLTLALAAGGEGSPLGSISKRLEHTVMLTKQRMLHGDCQNAPRGSYRSLKSIGVATAALLVTRCGAASPHNS</sequence>
<dbReference type="AlphaFoldDB" id="A0A139WND4"/>
<feature type="domain" description="RRM" evidence="3">
    <location>
        <begin position="49"/>
        <end position="127"/>
    </location>
</feature>
<protein>
    <submittedName>
        <fullName evidence="4">Putative RNA-binding protein 46-like Protein</fullName>
    </submittedName>
</protein>
<evidence type="ECO:0000313" key="4">
    <source>
        <dbReference type="EMBL" id="KYB29403.1"/>
    </source>
</evidence>
<dbReference type="InterPro" id="IPR035979">
    <property type="entry name" value="RBD_domain_sf"/>
</dbReference>
<dbReference type="eggNOG" id="KOG0117">
    <property type="taxonomic scope" value="Eukaryota"/>
</dbReference>
<dbReference type="InterPro" id="IPR012677">
    <property type="entry name" value="Nucleotide-bd_a/b_plait_sf"/>
</dbReference>
<reference evidence="4 5" key="2">
    <citation type="journal article" date="2010" name="Nucleic Acids Res.">
        <title>BeetleBase in 2010: revisions to provide comprehensive genomic information for Tribolium castaneum.</title>
        <authorList>
            <person name="Kim H.S."/>
            <person name="Murphy T."/>
            <person name="Xia J."/>
            <person name="Caragea D."/>
            <person name="Park Y."/>
            <person name="Beeman R.W."/>
            <person name="Lorenzen M.D."/>
            <person name="Butcher S."/>
            <person name="Manak J.R."/>
            <person name="Brown S.J."/>
        </authorList>
    </citation>
    <scope>GENOME REANNOTATION</scope>
    <source>
        <strain evidence="4 5">Georgia GA2</strain>
    </source>
</reference>